<keyword evidence="5 6" id="KW-0472">Membrane</keyword>
<feature type="transmembrane region" description="Helical" evidence="6">
    <location>
        <begin position="222"/>
        <end position="245"/>
    </location>
</feature>
<evidence type="ECO:0000259" key="7">
    <source>
        <dbReference type="PROSITE" id="PS50850"/>
    </source>
</evidence>
<evidence type="ECO:0000256" key="5">
    <source>
        <dbReference type="ARBA" id="ARBA00023136"/>
    </source>
</evidence>
<dbReference type="InterPro" id="IPR036259">
    <property type="entry name" value="MFS_trans_sf"/>
</dbReference>
<protein>
    <recommendedName>
        <fullName evidence="7">Major facilitator superfamily (MFS) profile domain-containing protein</fullName>
    </recommendedName>
</protein>
<dbReference type="eggNOG" id="COG2271">
    <property type="taxonomic scope" value="Bacteria"/>
</dbReference>
<feature type="transmembrane region" description="Helical" evidence="6">
    <location>
        <begin position="257"/>
        <end position="277"/>
    </location>
</feature>
<evidence type="ECO:0000256" key="6">
    <source>
        <dbReference type="SAM" id="Phobius"/>
    </source>
</evidence>
<feature type="transmembrane region" description="Helical" evidence="6">
    <location>
        <begin position="381"/>
        <end position="401"/>
    </location>
</feature>
<keyword evidence="3 6" id="KW-0812">Transmembrane</keyword>
<dbReference type="InterPro" id="IPR011701">
    <property type="entry name" value="MFS"/>
</dbReference>
<feature type="transmembrane region" description="Helical" evidence="6">
    <location>
        <begin position="66"/>
        <end position="86"/>
    </location>
</feature>
<evidence type="ECO:0000256" key="1">
    <source>
        <dbReference type="ARBA" id="ARBA00004141"/>
    </source>
</evidence>
<evidence type="ECO:0000256" key="2">
    <source>
        <dbReference type="ARBA" id="ARBA00022448"/>
    </source>
</evidence>
<keyword evidence="2" id="KW-0813">Transport</keyword>
<evidence type="ECO:0000313" key="9">
    <source>
        <dbReference type="Proteomes" id="UP000004030"/>
    </source>
</evidence>
<dbReference type="Pfam" id="PF07690">
    <property type="entry name" value="MFS_1"/>
    <property type="match status" value="1"/>
</dbReference>
<feature type="transmembrane region" description="Helical" evidence="6">
    <location>
        <begin position="171"/>
        <end position="188"/>
    </location>
</feature>
<proteinExistence type="predicted"/>
<dbReference type="KEGG" id="npn:JI59_21535"/>
<comment type="subcellular location">
    <subcellularLocation>
        <location evidence="1">Membrane</location>
        <topology evidence="1">Multi-pass membrane protein</topology>
    </subcellularLocation>
</comment>
<comment type="caution">
    <text evidence="8">The sequence shown here is derived from an EMBL/GenBank/DDBJ whole genome shotgun (WGS) entry which is preliminary data.</text>
</comment>
<dbReference type="PANTHER" id="PTHR23505">
    <property type="entry name" value="SPINSTER"/>
    <property type="match status" value="1"/>
</dbReference>
<feature type="transmembrane region" description="Helical" evidence="6">
    <location>
        <begin position="354"/>
        <end position="375"/>
    </location>
</feature>
<name>G6EGG1_9SPHN</name>
<organism evidence="8 9">
    <name type="scientific">Novosphingobium pentaromativorans US6-1</name>
    <dbReference type="NCBI Taxonomy" id="1088721"/>
    <lineage>
        <taxon>Bacteria</taxon>
        <taxon>Pseudomonadati</taxon>
        <taxon>Pseudomonadota</taxon>
        <taxon>Alphaproteobacteria</taxon>
        <taxon>Sphingomonadales</taxon>
        <taxon>Sphingomonadaceae</taxon>
        <taxon>Novosphingobium</taxon>
    </lineage>
</organism>
<gene>
    <name evidence="8" type="ORF">NSU_3495</name>
</gene>
<feature type="transmembrane region" description="Helical" evidence="6">
    <location>
        <begin position="39"/>
        <end position="59"/>
    </location>
</feature>
<feature type="transmembrane region" description="Helical" evidence="6">
    <location>
        <begin position="92"/>
        <end position="114"/>
    </location>
</feature>
<dbReference type="PATRIC" id="fig|1088721.3.peg.3449"/>
<dbReference type="EMBL" id="AGFM01000055">
    <property type="protein sequence ID" value="EHJ59612.1"/>
    <property type="molecule type" value="Genomic_DNA"/>
</dbReference>
<evidence type="ECO:0000256" key="3">
    <source>
        <dbReference type="ARBA" id="ARBA00022692"/>
    </source>
</evidence>
<dbReference type="PANTHER" id="PTHR23505:SF79">
    <property type="entry name" value="PROTEIN SPINSTER"/>
    <property type="match status" value="1"/>
</dbReference>
<reference evidence="8 9" key="1">
    <citation type="journal article" date="2012" name="J. Bacteriol.">
        <title>Genome sequence of benzo(a)pyrene-degrading bacterium Novosphingobium pentaromativorans US6-1.</title>
        <authorList>
            <person name="Luo Y.R."/>
            <person name="Kang S.G."/>
            <person name="Kim S.J."/>
            <person name="Kim M.R."/>
            <person name="Li N."/>
            <person name="Lee J.H."/>
            <person name="Kwon K.K."/>
        </authorList>
    </citation>
    <scope>NUCLEOTIDE SEQUENCE [LARGE SCALE GENOMIC DNA]</scope>
    <source>
        <strain evidence="8 9">US6-1</strain>
    </source>
</reference>
<dbReference type="Gene3D" id="1.20.1250.20">
    <property type="entry name" value="MFS general substrate transporter like domains"/>
    <property type="match status" value="2"/>
</dbReference>
<feature type="transmembrane region" description="Helical" evidence="6">
    <location>
        <begin position="289"/>
        <end position="310"/>
    </location>
</feature>
<keyword evidence="9" id="KW-1185">Reference proteome</keyword>
<dbReference type="SUPFAM" id="SSF103473">
    <property type="entry name" value="MFS general substrate transporter"/>
    <property type="match status" value="1"/>
</dbReference>
<evidence type="ECO:0000313" key="8">
    <source>
        <dbReference type="EMBL" id="EHJ59612.1"/>
    </source>
</evidence>
<dbReference type="Proteomes" id="UP000004030">
    <property type="component" value="Unassembled WGS sequence"/>
</dbReference>
<feature type="domain" description="Major facilitator superfamily (MFS) profile" evidence="7">
    <location>
        <begin position="1"/>
        <end position="424"/>
    </location>
</feature>
<dbReference type="RefSeq" id="WP_007014403.1">
    <property type="nucleotide sequence ID" value="NZ_AGFM01000055.1"/>
</dbReference>
<evidence type="ECO:0000256" key="4">
    <source>
        <dbReference type="ARBA" id="ARBA00022989"/>
    </source>
</evidence>
<keyword evidence="4 6" id="KW-1133">Transmembrane helix</keyword>
<accession>G6EGG1</accession>
<dbReference type="InterPro" id="IPR020846">
    <property type="entry name" value="MFS_dom"/>
</dbReference>
<dbReference type="GO" id="GO:0022857">
    <property type="term" value="F:transmembrane transporter activity"/>
    <property type="evidence" value="ECO:0007669"/>
    <property type="project" value="InterPro"/>
</dbReference>
<sequence>MALLTLVHILSYVDRMLPLLLIEKIKHSLELSDFELGLLMGPAFATSYIIFAIPFGWMVDRWSRMVLLACSLIFWSAMTALAGFASGFSLLFVSRLGVGLAEACLSPCALSLIADRVPLNLRTRAVAIFQTGSTTGAFVAMAGGGTLVAALEGMPRMELPIVGVREVWQEAFLISACVGLLPAALLFMSRDRRAQSRREGDHVIAVPASGLKAYLAANLGPYSCLLVAGIGYTALGNLASWSVAVFSRVWHWDVARAGQVTGTLSLAGALLGALLAVRISGRRGAKAMPLPFDAIIVGLALSIFGISGFAQAPGEIAAAILYFLGLLGMACAVTGAMTTLTLTVPRHLRGQVTAIYFFCVTLVGVAVLQPLVGAISDRHGLPVAMTGCALAFGVPALMTAIRGRARSHAAIARQSELEAGAIAD</sequence>
<dbReference type="InterPro" id="IPR044770">
    <property type="entry name" value="MFS_spinster-like"/>
</dbReference>
<feature type="transmembrane region" description="Helical" evidence="6">
    <location>
        <begin position="316"/>
        <end position="342"/>
    </location>
</feature>
<dbReference type="PROSITE" id="PS50850">
    <property type="entry name" value="MFS"/>
    <property type="match status" value="1"/>
</dbReference>
<dbReference type="AlphaFoldDB" id="G6EGG1"/>
<dbReference type="GO" id="GO:0016020">
    <property type="term" value="C:membrane"/>
    <property type="evidence" value="ECO:0007669"/>
    <property type="project" value="UniProtKB-SubCell"/>
</dbReference>
<feature type="transmembrane region" description="Helical" evidence="6">
    <location>
        <begin position="126"/>
        <end position="151"/>
    </location>
</feature>